<dbReference type="InterPro" id="IPR046700">
    <property type="entry name" value="DUF6570"/>
</dbReference>
<feature type="compositionally biased region" description="Basic residues" evidence="3">
    <location>
        <begin position="361"/>
        <end position="370"/>
    </location>
</feature>
<dbReference type="Gene3D" id="3.40.50.300">
    <property type="entry name" value="P-loop containing nucleotide triphosphate hydrolases"/>
    <property type="match status" value="1"/>
</dbReference>
<feature type="domain" description="DUF6570" evidence="6">
    <location>
        <begin position="937"/>
        <end position="1061"/>
    </location>
</feature>
<feature type="region of interest" description="Disordered" evidence="3">
    <location>
        <begin position="1626"/>
        <end position="1670"/>
    </location>
</feature>
<keyword evidence="1" id="KW-0234">DNA repair</keyword>
<dbReference type="GO" id="GO:0005524">
    <property type="term" value="F:ATP binding"/>
    <property type="evidence" value="ECO:0007669"/>
    <property type="project" value="UniProtKB-KW"/>
</dbReference>
<feature type="coiled-coil region" evidence="2">
    <location>
        <begin position="1789"/>
        <end position="1836"/>
    </location>
</feature>
<keyword evidence="1" id="KW-0227">DNA damage</keyword>
<feature type="domain" description="Helitron helicase-like" evidence="5">
    <location>
        <begin position="1197"/>
        <end position="1355"/>
    </location>
</feature>
<dbReference type="eggNOG" id="KOG0987">
    <property type="taxonomic scope" value="Eukaryota"/>
</dbReference>
<dbReference type="PANTHER" id="PTHR47642">
    <property type="entry name" value="ATP-DEPENDENT DNA HELICASE"/>
    <property type="match status" value="1"/>
</dbReference>
<dbReference type="PANTHER" id="PTHR47642:SF5">
    <property type="entry name" value="ATP-DEPENDENT DNA HELICASE"/>
    <property type="match status" value="1"/>
</dbReference>
<dbReference type="SUPFAM" id="SSF52540">
    <property type="entry name" value="P-loop containing nucleoside triphosphate hydrolases"/>
    <property type="match status" value="1"/>
</dbReference>
<dbReference type="InterPro" id="IPR025476">
    <property type="entry name" value="Helitron_helicase-like"/>
</dbReference>
<dbReference type="GO" id="GO:0006281">
    <property type="term" value="P:DNA repair"/>
    <property type="evidence" value="ECO:0007669"/>
    <property type="project" value="UniProtKB-KW"/>
</dbReference>
<evidence type="ECO:0000259" key="6">
    <source>
        <dbReference type="Pfam" id="PF20209"/>
    </source>
</evidence>
<evidence type="ECO:0000256" key="3">
    <source>
        <dbReference type="SAM" id="MobiDB-lite"/>
    </source>
</evidence>
<dbReference type="EC" id="5.6.2.3" evidence="1"/>
<dbReference type="InterPro" id="IPR027417">
    <property type="entry name" value="P-loop_NTPase"/>
</dbReference>
<feature type="compositionally biased region" description="Polar residues" evidence="3">
    <location>
        <begin position="342"/>
        <end position="354"/>
    </location>
</feature>
<name>E3NJZ8_CAERE</name>
<dbReference type="EMBL" id="DS268771">
    <property type="protein sequence ID" value="EFP01554.1"/>
    <property type="molecule type" value="Genomic_DNA"/>
</dbReference>
<evidence type="ECO:0000256" key="1">
    <source>
        <dbReference type="RuleBase" id="RU363044"/>
    </source>
</evidence>
<dbReference type="GO" id="GO:0006310">
    <property type="term" value="P:DNA recombination"/>
    <property type="evidence" value="ECO:0007669"/>
    <property type="project" value="UniProtKB-KW"/>
</dbReference>
<dbReference type="Gene3D" id="3.40.220.10">
    <property type="entry name" value="Leucine Aminopeptidase, subunit E, domain 1"/>
    <property type="match status" value="1"/>
</dbReference>
<feature type="region of interest" description="Disordered" evidence="3">
    <location>
        <begin position="600"/>
        <end position="630"/>
    </location>
</feature>
<dbReference type="GO" id="GO:0016887">
    <property type="term" value="F:ATP hydrolysis activity"/>
    <property type="evidence" value="ECO:0007669"/>
    <property type="project" value="RHEA"/>
</dbReference>
<keyword evidence="1" id="KW-0233">DNA recombination</keyword>
<evidence type="ECO:0000313" key="7">
    <source>
        <dbReference type="EMBL" id="EFP01554.1"/>
    </source>
</evidence>
<dbReference type="GO" id="GO:0000723">
    <property type="term" value="P:telomere maintenance"/>
    <property type="evidence" value="ECO:0007669"/>
    <property type="project" value="InterPro"/>
</dbReference>
<feature type="compositionally biased region" description="Acidic residues" evidence="3">
    <location>
        <begin position="1648"/>
        <end position="1662"/>
    </location>
</feature>
<feature type="compositionally biased region" description="Basic and acidic residues" evidence="3">
    <location>
        <begin position="1628"/>
        <end position="1639"/>
    </location>
</feature>
<gene>
    <name evidence="7" type="ORF">CRE_27914</name>
</gene>
<sequence length="2165" mass="247803">MTTTLKDRLRGAINAHRHYRQKTKNSRRQLQSLQGKTLPLATPTKCNTGNFHISIGSDRYALRTCEAALVFCDDTLENGFGRFSRNIGFIGGPTLREHLTNLRNMLKNNKLFPGQTVDTGVFGYTNNSLKRIFHGHISKSNIDTVYDEQELRLCYFNAMVQAARQGYTSLALPLHPLSAMEDCHKIPSLVAIQSICIFLDMFPNTRLNRFHLVIENNNAVNYLLRKLKNFKQEKPIGKCVKLRRSLESKISTGKLDFKIFEAKCFTNDNMLKAVINLAKGDIDRAKKLSKVMYDDIVQLVKLEGGADELDSNNKRKHEGSESETAEKRPREDDIDNNDDNISLSSTPTSRSQAATLARSESRKRKQQAKQRRSDATHSHRSTPSRNSIRSDSISNVSIDDNSIFNAPTPDIIAPSPSPSEAVPVTPSPSEIVLAASSPMPLSGITATPKRNAKLVQLGKRNTQLLKLTKARNLKKLRSKSSFEFDPRKFDELNNLIAAIQELQKFIVGKFGTVRHHIKNQLEFPIAGPKNMSKAEEKFRQMCRINLHVYTEKCKGDGHNYESILTLYERQWHDFMGYYNPACVQTLAQLKKTAPAAAPIPTANPTINGNPEIQPVVNDPQEDDLMENDDDDMVASNNISIYSESDEDSDTEEQEDPIAMEVDEPEEQQEEDALAARARIATEAAQRSPPPDAPPPVPDVEMMGDLVEDLFGNHVIDALNGDEGVAGLVLGEYTRARLCGVDCQEIDHDEAEVVYDTLMRNMQVVHGEPDMFKLDHIQYVFDGKIQSVQKWMDTFLDCYQGLRSLQKRYTELAQLVDIAAVCERLLILKNPAEMKAYLSLLDLPESLRLEFMEKHMARQSQEIHEQRRVENLYHIHLQSFLAATRQQETSICEVCGQYALPRYVHSRPKSTFQGWLTDDVLNNGNLNINICEMCRKCNSLPPAALKNNLVPVQCPPELTCLNVLERMLIERARSNMKIFYLTSITNKKTPMKGTKGVLVVFPTQIDATMNHVLETLPSGSGLHLQVRTAWEKKYIVSMPKVIAALKWLKANNELYHDVQIDENFSFQIDENVVFERRNATQADADALIVRDATTADDGHLLTQDNVEEQPVQPVHQRNDAITAYDKYVLKRHQYAPLSVETPNLDAMIFPSLHPTGRDGYHGRRSTEATITKYIRTRLMNADRRWAQNANWLIYMFGRKQQINLTNVQGIQARVRPGTTFGELDMSDDKVKKSILSSYSKIRGYPQYWQSVKYQLRSHVGAFGTPTWFLTLNPNIKGWTELHDLYTERLETDVDETNIEEAIAQDPVVFSRFWKQRVTAFFKNVLLRKEGPLGNVTHYFYRTEYQHRGTQHVHCVLWTDKRPTKDADPSEVAEFIDNHITARMPDPVKEKELHDLVEQHQKHWDKHSKTCRRKVRMGRRVLTTRCRFGFPRPALRRTAVWNNEKKQKIPGIVNRAYSLARKPEETMVNDYNAAILLGWKANIDVQYISANAKDVVNYITAYTTKGEKAKKMYDSNLTKYALQGLTRSKILFKLGLDICDQREVGLLEIVDDLLGHANFEFDMAHVFIPLDATGDRTRIVRPTNKRGADEEATETNWLDTYYRNRHQYFKDFSLYNLMTNFEIVTPSADSKTKRNKPIDDKKKKKQPSTDDNDDGDDWNEEGDEINGFQDRDDVGTDRYHLFEPRSPFFNHFDIESGKKLEIPNVPTKCMRKVKQLVGRFFLPRLVWEDLKSVEDYYRRIVLLFVPWNNEEEILESHGEELYSELWRKYMKNLKKESYIAWLDITTFLEGYTKLLNEEAELGERMERIKKAKEALQVDEEVQEQLEIQNREVDETKHEQNIGRLNGEQRRIFDEVMERVEEQDEVKTQNKQIGEENAELVRNGKPRNPLIPMPDPIQFFVSGTAGTGKSFLINTLADELTLRFSNIEDSGTMPAVLLSAPTGIAALAINGNTIHSLLGIEVVQADHKSEEPFEELPPKKFDELKLLFSNVKLIIVDEVSMVSNIMLSKIHRRLGEIGGKPTMPFGGYNIMFLGDLLQLPPVKAPFVFKTMHGKVMDRIFGAMNSNINMWHFLQYRELRENMRQGEGGDLARMFERIRTGLQTEDDVEIMRSRCIPAANGKEPTVKEIAEYFVNDILSMDPRGMALFPLTDEVDEMNNEVLRLIKAKT</sequence>
<dbReference type="HOGENOM" id="CLU_231609_0_0_1"/>
<feature type="non-terminal residue" evidence="7">
    <location>
        <position position="2165"/>
    </location>
</feature>
<dbReference type="InterPro" id="IPR051055">
    <property type="entry name" value="PIF1_helicase"/>
</dbReference>
<keyword evidence="1" id="KW-0347">Helicase</keyword>
<keyword evidence="2" id="KW-0175">Coiled coil</keyword>
<feature type="compositionally biased region" description="Acidic residues" evidence="3">
    <location>
        <begin position="619"/>
        <end position="630"/>
    </location>
</feature>
<proteinExistence type="inferred from homology"/>
<keyword evidence="8" id="KW-1185">Reference proteome</keyword>
<keyword evidence="1" id="KW-0547">Nucleotide-binding</keyword>
<dbReference type="Proteomes" id="UP000008281">
    <property type="component" value="Unassembled WGS sequence"/>
</dbReference>
<organism evidence="8">
    <name type="scientific">Caenorhabditis remanei</name>
    <name type="common">Caenorhabditis vulgaris</name>
    <dbReference type="NCBI Taxonomy" id="31234"/>
    <lineage>
        <taxon>Eukaryota</taxon>
        <taxon>Metazoa</taxon>
        <taxon>Ecdysozoa</taxon>
        <taxon>Nematoda</taxon>
        <taxon>Chromadorea</taxon>
        <taxon>Rhabditida</taxon>
        <taxon>Rhabditina</taxon>
        <taxon>Rhabditomorpha</taxon>
        <taxon>Rhabditoidea</taxon>
        <taxon>Rhabditidae</taxon>
        <taxon>Peloderinae</taxon>
        <taxon>Caenorhabditis</taxon>
    </lineage>
</organism>
<accession>E3NJZ8</accession>
<keyword evidence="1" id="KW-0067">ATP-binding</keyword>
<dbReference type="InterPro" id="IPR043472">
    <property type="entry name" value="Macro_dom-like"/>
</dbReference>
<feature type="domain" description="DNA helicase Pif1-like DEAD-box helicase" evidence="4">
    <location>
        <begin position="1895"/>
        <end position="2083"/>
    </location>
</feature>
<dbReference type="Pfam" id="PF14214">
    <property type="entry name" value="Helitron_like_N"/>
    <property type="match status" value="1"/>
</dbReference>
<evidence type="ECO:0000259" key="5">
    <source>
        <dbReference type="Pfam" id="PF14214"/>
    </source>
</evidence>
<dbReference type="STRING" id="31234.E3NJZ8"/>
<dbReference type="Pfam" id="PF05970">
    <property type="entry name" value="PIF1"/>
    <property type="match status" value="1"/>
</dbReference>
<reference evidence="7" key="1">
    <citation type="submission" date="2007-07" db="EMBL/GenBank/DDBJ databases">
        <title>PCAP assembly of the Caenorhabditis remanei genome.</title>
        <authorList>
            <consortium name="The Caenorhabditis remanei Sequencing Consortium"/>
            <person name="Wilson R.K."/>
        </authorList>
    </citation>
    <scope>NUCLEOTIDE SEQUENCE [LARGE SCALE GENOMIC DNA]</scope>
    <source>
        <strain evidence="7">PB4641</strain>
    </source>
</reference>
<dbReference type="OrthoDB" id="5876386at2759"/>
<comment type="cofactor">
    <cofactor evidence="1">
        <name>Mg(2+)</name>
        <dbReference type="ChEBI" id="CHEBI:18420"/>
    </cofactor>
</comment>
<dbReference type="GO" id="GO:0043139">
    <property type="term" value="F:5'-3' DNA helicase activity"/>
    <property type="evidence" value="ECO:0007669"/>
    <property type="project" value="UniProtKB-EC"/>
</dbReference>
<evidence type="ECO:0000313" key="8">
    <source>
        <dbReference type="Proteomes" id="UP000008281"/>
    </source>
</evidence>
<keyword evidence="1" id="KW-0378">Hydrolase</keyword>
<evidence type="ECO:0000259" key="4">
    <source>
        <dbReference type="Pfam" id="PF05970"/>
    </source>
</evidence>
<feature type="compositionally biased region" description="Basic and acidic residues" evidence="3">
    <location>
        <begin position="318"/>
        <end position="331"/>
    </location>
</feature>
<dbReference type="Pfam" id="PF20209">
    <property type="entry name" value="DUF6570"/>
    <property type="match status" value="1"/>
</dbReference>
<feature type="compositionally biased region" description="Low complexity" evidence="3">
    <location>
        <begin position="384"/>
        <end position="394"/>
    </location>
</feature>
<protein>
    <recommendedName>
        <fullName evidence="1">ATP-dependent DNA helicase</fullName>
        <ecNumber evidence="1">5.6.2.3</ecNumber>
    </recommendedName>
</protein>
<comment type="similarity">
    <text evidence="1">Belongs to the helicase family.</text>
</comment>
<dbReference type="InterPro" id="IPR010285">
    <property type="entry name" value="DNA_helicase_pif1-like_DEAD"/>
</dbReference>
<feature type="region of interest" description="Disordered" evidence="3">
    <location>
        <begin position="308"/>
        <end position="394"/>
    </location>
</feature>
<evidence type="ECO:0000256" key="2">
    <source>
        <dbReference type="SAM" id="Coils"/>
    </source>
</evidence>
<comment type="catalytic activity">
    <reaction evidence="1">
        <text>ATP + H2O = ADP + phosphate + H(+)</text>
        <dbReference type="Rhea" id="RHEA:13065"/>
        <dbReference type="ChEBI" id="CHEBI:15377"/>
        <dbReference type="ChEBI" id="CHEBI:15378"/>
        <dbReference type="ChEBI" id="CHEBI:30616"/>
        <dbReference type="ChEBI" id="CHEBI:43474"/>
        <dbReference type="ChEBI" id="CHEBI:456216"/>
        <dbReference type="EC" id="5.6.2.3"/>
    </reaction>
</comment>
<dbReference type="SUPFAM" id="SSF52949">
    <property type="entry name" value="Macro domain-like"/>
    <property type="match status" value="1"/>
</dbReference>
<dbReference type="InParanoid" id="E3NJZ8"/>